<feature type="transmembrane region" description="Helical" evidence="10">
    <location>
        <begin position="1315"/>
        <end position="1339"/>
    </location>
</feature>
<evidence type="ECO:0000313" key="18">
    <source>
        <dbReference type="Proteomes" id="UP000887568"/>
    </source>
</evidence>
<keyword evidence="2 10" id="KW-0812">Transmembrane</keyword>
<dbReference type="Gene3D" id="2.60.40.10">
    <property type="entry name" value="Immunoglobulins"/>
    <property type="match status" value="1"/>
</dbReference>
<dbReference type="InterPro" id="IPR013783">
    <property type="entry name" value="Ig-like_fold"/>
</dbReference>
<feature type="domain" description="Ig-like" evidence="16">
    <location>
        <begin position="662"/>
        <end position="756"/>
    </location>
</feature>
<dbReference type="InterPro" id="IPR036179">
    <property type="entry name" value="Ig-like_dom_sf"/>
</dbReference>
<dbReference type="InterPro" id="IPR053066">
    <property type="entry name" value="ADGR_G7"/>
</dbReference>
<feature type="chain" id="PRO_5038100286" evidence="11">
    <location>
        <begin position="26"/>
        <end position="1556"/>
    </location>
</feature>
<dbReference type="EnsemblMetazoa" id="XM_038204834.1">
    <property type="protein sequence ID" value="XP_038060762.1"/>
    <property type="gene ID" value="LOC119731635"/>
</dbReference>
<dbReference type="PROSITE" id="PS50825">
    <property type="entry name" value="HYR"/>
    <property type="match status" value="1"/>
</dbReference>
<evidence type="ECO:0000256" key="2">
    <source>
        <dbReference type="ARBA" id="ARBA00022692"/>
    </source>
</evidence>
<dbReference type="Pfam" id="PF00002">
    <property type="entry name" value="7tm_2"/>
    <property type="match status" value="1"/>
</dbReference>
<feature type="domain" description="Ig-like" evidence="16">
    <location>
        <begin position="367"/>
        <end position="443"/>
    </location>
</feature>
<dbReference type="InterPro" id="IPR053985">
    <property type="entry name" value="GPR128_GAIN_subdom_A"/>
</dbReference>
<dbReference type="InterPro" id="IPR000082">
    <property type="entry name" value="SEA_dom"/>
</dbReference>
<feature type="compositionally biased region" description="Polar residues" evidence="9">
    <location>
        <begin position="1539"/>
        <end position="1556"/>
    </location>
</feature>
<dbReference type="Pfam" id="PF22259">
    <property type="entry name" value="GPR128_GAIN_subdomA"/>
    <property type="match status" value="1"/>
</dbReference>
<dbReference type="InterPro" id="IPR036055">
    <property type="entry name" value="LDL_receptor-like_sf"/>
</dbReference>
<dbReference type="PANTHER" id="PTHR47767:SF1">
    <property type="entry name" value="ADHESION G PROTEIN-COUPLED RECEPTOR G7"/>
    <property type="match status" value="1"/>
</dbReference>
<dbReference type="GO" id="GO:0004930">
    <property type="term" value="F:G protein-coupled receptor activity"/>
    <property type="evidence" value="ECO:0007669"/>
    <property type="project" value="InterPro"/>
</dbReference>
<accession>A0A914AA77</accession>
<dbReference type="InterPro" id="IPR007110">
    <property type="entry name" value="Ig-like_dom"/>
</dbReference>
<evidence type="ECO:0000259" key="13">
    <source>
        <dbReference type="PROSITE" id="PS50221"/>
    </source>
</evidence>
<dbReference type="CDD" id="cd00112">
    <property type="entry name" value="LDLa"/>
    <property type="match status" value="1"/>
</dbReference>
<feature type="transmembrane region" description="Helical" evidence="10">
    <location>
        <begin position="1476"/>
        <end position="1499"/>
    </location>
</feature>
<keyword evidence="7 8" id="KW-1015">Disulfide bond</keyword>
<evidence type="ECO:0000256" key="4">
    <source>
        <dbReference type="ARBA" id="ARBA00022737"/>
    </source>
</evidence>
<dbReference type="InterPro" id="IPR057244">
    <property type="entry name" value="GAIN_B"/>
</dbReference>
<dbReference type="Gene3D" id="2.60.220.50">
    <property type="match status" value="1"/>
</dbReference>
<dbReference type="InterPro" id="IPR036364">
    <property type="entry name" value="SEA_dom_sf"/>
</dbReference>
<evidence type="ECO:0000256" key="10">
    <source>
        <dbReference type="SAM" id="Phobius"/>
    </source>
</evidence>
<dbReference type="GO" id="GO:0016020">
    <property type="term" value="C:membrane"/>
    <property type="evidence" value="ECO:0007669"/>
    <property type="project" value="UniProtKB-SubCell"/>
</dbReference>
<dbReference type="PROSITE" id="PS50835">
    <property type="entry name" value="IG_LIKE"/>
    <property type="match status" value="2"/>
</dbReference>
<feature type="transmembrane region" description="Helical" evidence="10">
    <location>
        <begin position="1291"/>
        <end position="1309"/>
    </location>
</feature>
<comment type="caution">
    <text evidence="8">Lacks conserved residue(s) required for the propagation of feature annotation.</text>
</comment>
<feature type="domain" description="SEA" evidence="12">
    <location>
        <begin position="755"/>
        <end position="874"/>
    </location>
</feature>
<keyword evidence="6 10" id="KW-0472">Membrane</keyword>
<dbReference type="RefSeq" id="XP_038060762.1">
    <property type="nucleotide sequence ID" value="XM_038204834.1"/>
</dbReference>
<feature type="domain" description="HYR" evidence="15">
    <location>
        <begin position="39"/>
        <end position="118"/>
    </location>
</feature>
<dbReference type="PANTHER" id="PTHR47767">
    <property type="entry name" value="ADHESION G PROTEIN-COUPLED RECEPTOR G7"/>
    <property type="match status" value="1"/>
</dbReference>
<dbReference type="PROSITE" id="PS00650">
    <property type="entry name" value="G_PROTEIN_RECEP_F2_2"/>
    <property type="match status" value="1"/>
</dbReference>
<dbReference type="PROSITE" id="PS50068">
    <property type="entry name" value="LDLRA_2"/>
    <property type="match status" value="1"/>
</dbReference>
<evidence type="ECO:0000259" key="16">
    <source>
        <dbReference type="PROSITE" id="PS50835"/>
    </source>
</evidence>
<dbReference type="PROSITE" id="PS50261">
    <property type="entry name" value="G_PROTEIN_RECEP_F2_4"/>
    <property type="match status" value="1"/>
</dbReference>
<evidence type="ECO:0000313" key="17">
    <source>
        <dbReference type="EnsemblMetazoa" id="XP_038060762.1"/>
    </source>
</evidence>
<feature type="disulfide bond" evidence="8">
    <location>
        <begin position="128"/>
        <end position="146"/>
    </location>
</feature>
<feature type="transmembrane region" description="Helical" evidence="10">
    <location>
        <begin position="1452"/>
        <end position="1470"/>
    </location>
</feature>
<dbReference type="InterPro" id="IPR046338">
    <property type="entry name" value="GAIN_dom_sf"/>
</dbReference>
<dbReference type="SUPFAM" id="SSF81321">
    <property type="entry name" value="Family A G protein-coupled receptor-like"/>
    <property type="match status" value="1"/>
</dbReference>
<evidence type="ECO:0000259" key="15">
    <source>
        <dbReference type="PROSITE" id="PS50825"/>
    </source>
</evidence>
<dbReference type="Pfam" id="PF02494">
    <property type="entry name" value="HYR"/>
    <property type="match status" value="1"/>
</dbReference>
<feature type="region of interest" description="Disordered" evidence="9">
    <location>
        <begin position="1523"/>
        <end position="1556"/>
    </location>
</feature>
<dbReference type="SUPFAM" id="SSF82671">
    <property type="entry name" value="SEA domain"/>
    <property type="match status" value="1"/>
</dbReference>
<feature type="domain" description="G-protein coupled receptors family 2 profile 2" evidence="14">
    <location>
        <begin position="1255"/>
        <end position="1501"/>
    </location>
</feature>
<evidence type="ECO:0000259" key="14">
    <source>
        <dbReference type="PROSITE" id="PS50261"/>
    </source>
</evidence>
<dbReference type="PROSITE" id="PS50024">
    <property type="entry name" value="SEA"/>
    <property type="match status" value="1"/>
</dbReference>
<dbReference type="SMART" id="SM00303">
    <property type="entry name" value="GPS"/>
    <property type="match status" value="1"/>
</dbReference>
<keyword evidence="5 10" id="KW-1133">Transmembrane helix</keyword>
<evidence type="ECO:0000256" key="1">
    <source>
        <dbReference type="ARBA" id="ARBA00004141"/>
    </source>
</evidence>
<proteinExistence type="predicted"/>
<dbReference type="SMART" id="SM00192">
    <property type="entry name" value="LDLa"/>
    <property type="match status" value="1"/>
</dbReference>
<evidence type="ECO:0000256" key="7">
    <source>
        <dbReference type="ARBA" id="ARBA00023157"/>
    </source>
</evidence>
<dbReference type="GeneID" id="119731635"/>
<name>A0A914AA77_PATMI</name>
<feature type="transmembrane region" description="Helical" evidence="10">
    <location>
        <begin position="1359"/>
        <end position="1381"/>
    </location>
</feature>
<sequence length="1556" mass="169112">MKRLRVFVMLILAVILWMFAGVVNSQTTGGTATPITTTTPYPEIIIDGCPPVIEPAYTRYTWQPVDVYWNAPSAGQLTPVTDTPQGNRFSLGVTEVTYIFTDPGGNSAECVFNVTVLLQCPSSTDHPCENGVCVPTSTMCDGFNDCGDGRFGSDEQNGECELNQACRSAEQLLYGACVQQSQWINAREAVRQVVKGQENTVFKFTAPSSATELTRLHTVRINVTDIIDLERKEIPSPTVFLNISSSSYSTTARAQVSGQLGTGLLEIEIRLALPVQPNEEILVSMEFDDNILAGRPPFPAESTNITSVSVRYATFKPGCDNSDCLDAFVAWKAVVQSATSGPGPRVCVIPESAAFIQSIYDSCLDLPEFEFVSPSVSAPVESQVILKCIGRGVVPPLVEWYEDGNAVASGYGAAAFEVSVGETRSFQCVLDNSIWYGETVTVSVWSEECQSLDQDVQDVFQLSNPCFNDQMLTLLNDGQSREVSFSYFTTEPIVAYRLFVPVLAFVGYVEPDYGSDAPNSGQTPVLLPVRLTMTLLNLSRKRRDVNSDEIYTREYRNLYVPVLASEKVRFVLDPPVSISASRTLFVSVTVLEGQGGFVERPPVGPAQLAALSCTQSNDSTCDNLLDDWSQKQQNLEAAGCRTERSLELMAYQICQGASAAEPVVITHPKSVDVTLLRVIDSPPVGTAVMTCYIENAVEYEWYKVAPVPARKLVKSGSTLSFTIGQSNPGDQGSYVCVGKGGAPYNSTVETRPATLTVDGFSVFKVTARFVGLTYTGNLSDSNSQEYMSLSGDVRNRFAILTDSVPASGYGFDIVGFSPGSVIADVIVYVGQPFSPGMLDSELAEEIATALNTPLPESLEVEVVEVVSLVTCFGEEVDGLRFPQAKVGQTVHSVERCPEITAKAGMPRGTRDCAGNILSEAIWLGPVLLDCLDGENANALLEELSQVNVTSENVPEIADQTVVLTSNHSQIDASGIMATADILEKIVNVGTPSTEVALDVVRVVNNILQVDDETYEDLGEDPSPSRIILALEGYITELQTSNATGNLTAVHSDIAVVAIVVPQDSLQIGLGFAAVPQGSGQEGDSPLTEDDVMVYFEPERIPIPDVKASITLPPEILDFVSPGDTVPISFFFYRSSKLYRSPKLRAAARPVDNFSRAVGSYIIAATVEGVRVQDLPMEAPVSSAFLPVNVGGPEDTVNGSQCVFWDFSLNDNFGDWSTEGCSKVTVNNTRTVCHCDHLTSFAVIVDIYGNQDNIVLSIISKIGCAVSLVALVITIITYVALKKLRSKRPQQILLHFCFALAGLYLAFLAGIEATASGVGCIIVAVLIHYFTLASVSWMAVEATNMYLLFVRVLNANVSNFLLIASILAWGLPLVVVIIILAVDHTNYMTADYCFLRPDNALYFGQILPIGLVLIYNFVVFTLVMRQLTCARKSIKSSTDRTQRQEVTRRLQNALAISVLLGLTWVFGLLSLVQTANFAFQVLFCIFNSLQGLMIFLLFCVRQQEIRQAWWKFLTCQCRKDRAADYSKGTGSKSRQRDSHGQGTIPLTHQSTNSTNTS</sequence>
<evidence type="ECO:0000256" key="11">
    <source>
        <dbReference type="SAM" id="SignalP"/>
    </source>
</evidence>
<evidence type="ECO:0000256" key="6">
    <source>
        <dbReference type="ARBA" id="ARBA00023136"/>
    </source>
</evidence>
<dbReference type="SUPFAM" id="SSF48726">
    <property type="entry name" value="Immunoglobulin"/>
    <property type="match status" value="1"/>
</dbReference>
<keyword evidence="18" id="KW-1185">Reference proteome</keyword>
<dbReference type="GO" id="GO:0007166">
    <property type="term" value="P:cell surface receptor signaling pathway"/>
    <property type="evidence" value="ECO:0007669"/>
    <property type="project" value="InterPro"/>
</dbReference>
<feature type="domain" description="GAIN-B" evidence="13">
    <location>
        <begin position="1063"/>
        <end position="1250"/>
    </location>
</feature>
<dbReference type="PRINTS" id="PR00249">
    <property type="entry name" value="GPCRSECRETIN"/>
</dbReference>
<organism evidence="17 18">
    <name type="scientific">Patiria miniata</name>
    <name type="common">Bat star</name>
    <name type="synonym">Asterina miniata</name>
    <dbReference type="NCBI Taxonomy" id="46514"/>
    <lineage>
        <taxon>Eukaryota</taxon>
        <taxon>Metazoa</taxon>
        <taxon>Echinodermata</taxon>
        <taxon>Eleutherozoa</taxon>
        <taxon>Asterozoa</taxon>
        <taxon>Asteroidea</taxon>
        <taxon>Valvatacea</taxon>
        <taxon>Valvatida</taxon>
        <taxon>Asterinidae</taxon>
        <taxon>Patiria</taxon>
    </lineage>
</organism>
<evidence type="ECO:0000256" key="9">
    <source>
        <dbReference type="SAM" id="MobiDB-lite"/>
    </source>
</evidence>
<dbReference type="OMA" id="NDWIVAR"/>
<keyword evidence="4" id="KW-0677">Repeat</keyword>
<evidence type="ECO:0000259" key="12">
    <source>
        <dbReference type="PROSITE" id="PS50024"/>
    </source>
</evidence>
<evidence type="ECO:0000256" key="3">
    <source>
        <dbReference type="ARBA" id="ARBA00022729"/>
    </source>
</evidence>
<feature type="transmembrane region" description="Helical" evidence="10">
    <location>
        <begin position="1401"/>
        <end position="1422"/>
    </location>
</feature>
<evidence type="ECO:0000256" key="5">
    <source>
        <dbReference type="ARBA" id="ARBA00022989"/>
    </source>
</evidence>
<dbReference type="Gene3D" id="1.20.1070.10">
    <property type="entry name" value="Rhodopsin 7-helix transmembrane proteins"/>
    <property type="match status" value="1"/>
</dbReference>
<dbReference type="InterPro" id="IPR003410">
    <property type="entry name" value="HYR_dom"/>
</dbReference>
<dbReference type="InterPro" id="IPR017983">
    <property type="entry name" value="GPCR_2_secretin-like_CS"/>
</dbReference>
<reference evidence="17" key="1">
    <citation type="submission" date="2022-11" db="UniProtKB">
        <authorList>
            <consortium name="EnsemblMetazoa"/>
        </authorList>
    </citation>
    <scope>IDENTIFICATION</scope>
</reference>
<dbReference type="PROSITE" id="PS50221">
    <property type="entry name" value="GAIN_B"/>
    <property type="match status" value="1"/>
</dbReference>
<dbReference type="Proteomes" id="UP000887568">
    <property type="component" value="Unplaced"/>
</dbReference>
<dbReference type="SUPFAM" id="SSF57424">
    <property type="entry name" value="LDL receptor-like module"/>
    <property type="match status" value="1"/>
</dbReference>
<dbReference type="Gene3D" id="4.10.400.10">
    <property type="entry name" value="Low-density Lipoprotein Receptor"/>
    <property type="match status" value="1"/>
</dbReference>
<dbReference type="OrthoDB" id="10037534at2759"/>
<comment type="subcellular location">
    <subcellularLocation>
        <location evidence="1">Membrane</location>
        <topology evidence="1">Multi-pass membrane protein</topology>
    </subcellularLocation>
</comment>
<dbReference type="InterPro" id="IPR000203">
    <property type="entry name" value="GPS"/>
</dbReference>
<keyword evidence="3 11" id="KW-0732">Signal</keyword>
<evidence type="ECO:0000256" key="8">
    <source>
        <dbReference type="PROSITE-ProRule" id="PRU00124"/>
    </source>
</evidence>
<dbReference type="InterPro" id="IPR017981">
    <property type="entry name" value="GPCR_2-like_7TM"/>
</dbReference>
<dbReference type="InterPro" id="IPR000832">
    <property type="entry name" value="GPCR_2_secretin-like"/>
</dbReference>
<feature type="signal peptide" evidence="11">
    <location>
        <begin position="1"/>
        <end position="25"/>
    </location>
</feature>
<feature type="transmembrane region" description="Helical" evidence="10">
    <location>
        <begin position="1253"/>
        <end position="1279"/>
    </location>
</feature>
<dbReference type="InterPro" id="IPR002172">
    <property type="entry name" value="LDrepeatLR_classA_rpt"/>
</dbReference>
<dbReference type="Pfam" id="PF01825">
    <property type="entry name" value="GPS"/>
    <property type="match status" value="1"/>
</dbReference>
<dbReference type="CDD" id="cd15040">
    <property type="entry name" value="7tmB2_Adhesion"/>
    <property type="match status" value="1"/>
</dbReference>
<protein>
    <submittedName>
        <fullName evidence="17">Uncharacterized protein</fullName>
    </submittedName>
</protein>